<proteinExistence type="predicted"/>
<dbReference type="Proteomes" id="UP000646946">
    <property type="component" value="Unassembled WGS sequence"/>
</dbReference>
<comment type="caution">
    <text evidence="2">The sequence shown here is derived from an EMBL/GenBank/DDBJ whole genome shotgun (WGS) entry which is preliminary data.</text>
</comment>
<gene>
    <name evidence="2" type="ORF">H1016_05510</name>
</gene>
<accession>A0A832V669</accession>
<dbReference type="GO" id="GO:0004180">
    <property type="term" value="F:carboxypeptidase activity"/>
    <property type="evidence" value="ECO:0007669"/>
    <property type="project" value="UniProtKB-KW"/>
</dbReference>
<evidence type="ECO:0000313" key="2">
    <source>
        <dbReference type="EMBL" id="HIK00960.1"/>
    </source>
</evidence>
<reference evidence="2 3" key="1">
    <citation type="journal article" name="Nat. Commun.">
        <title>Undinarchaeota illuminate DPANN phylogeny and the impact of gene transfer on archaeal evolution.</title>
        <authorList>
            <person name="Dombrowski N."/>
            <person name="Williams T.A."/>
            <person name="Sun J."/>
            <person name="Woodcroft B.J."/>
            <person name="Lee J.H."/>
            <person name="Minh B.Q."/>
            <person name="Rinke C."/>
            <person name="Spang A."/>
        </authorList>
    </citation>
    <scope>NUCLEOTIDE SEQUENCE [LARGE SCALE GENOMIC DNA]</scope>
    <source>
        <strain evidence="2">MAG_bin1129</strain>
    </source>
</reference>
<dbReference type="SUPFAM" id="SSF49452">
    <property type="entry name" value="Starch-binding domain-like"/>
    <property type="match status" value="1"/>
</dbReference>
<feature type="region of interest" description="Disordered" evidence="1">
    <location>
        <begin position="315"/>
        <end position="341"/>
    </location>
</feature>
<evidence type="ECO:0000313" key="3">
    <source>
        <dbReference type="Proteomes" id="UP000646946"/>
    </source>
</evidence>
<feature type="compositionally biased region" description="Low complexity" evidence="1">
    <location>
        <begin position="315"/>
        <end position="330"/>
    </location>
</feature>
<keyword evidence="3" id="KW-1185">Reference proteome</keyword>
<dbReference type="Gene3D" id="2.60.40.1120">
    <property type="entry name" value="Carboxypeptidase-like, regulatory domain"/>
    <property type="match status" value="1"/>
</dbReference>
<dbReference type="AlphaFoldDB" id="A0A832V669"/>
<organism evidence="2 3">
    <name type="scientific">Candidatus Naiadarchaeum limnaeum</name>
    <dbReference type="NCBI Taxonomy" id="2756139"/>
    <lineage>
        <taxon>Archaea</taxon>
        <taxon>Candidatus Undinarchaeota</taxon>
        <taxon>Candidatus Undinarchaeia</taxon>
        <taxon>Candidatus Naiadarchaeales</taxon>
        <taxon>Candidatus Naiadarchaeaceae</taxon>
        <taxon>Candidatus Naiadarchaeum</taxon>
    </lineage>
</organism>
<evidence type="ECO:0000256" key="1">
    <source>
        <dbReference type="SAM" id="MobiDB-lite"/>
    </source>
</evidence>
<protein>
    <submittedName>
        <fullName evidence="2">Carboxypeptidase regulatory-like domain-containing protein</fullName>
    </submittedName>
</protein>
<dbReference type="Pfam" id="PF13620">
    <property type="entry name" value="CarboxypepD_reg"/>
    <property type="match status" value="1"/>
</dbReference>
<dbReference type="EMBL" id="DVAB01000049">
    <property type="protein sequence ID" value="HIK00960.1"/>
    <property type="molecule type" value="Genomic_DNA"/>
</dbReference>
<name>A0A832V669_9ARCH</name>
<dbReference type="GO" id="GO:0030246">
    <property type="term" value="F:carbohydrate binding"/>
    <property type="evidence" value="ECO:0007669"/>
    <property type="project" value="InterPro"/>
</dbReference>
<sequence length="341" mass="37639">IPEPIIEPLRPPPFPDERETVTAELNIKRGWNPVSLPGIFESTTSTCGQYPYGFVYLKEKGEFITIQEAERLMGEKEMQAYLSENAFWIYGFESCRITFELTEYQTFNAIELVEGWNLVPVTVDMKGLSLNDIKASCELKSAYRWEEGAQKWQKINFEKSFSTDDLHKGVLVKTGNACVLGGAKIVPPSFPEEDEVEKIEKREIDIEKEGSKETIVEAPYVEQVKVETRTGGIKIIVIDKETGQKLNLAFVQVLDKSGVTVATADMRPGAAVFPSLKPGSYTAIASAEGYNIGRAQFTITAGSTSGLRITLTKRTTTQTGTDGGTAPQTDSGDGISFYEVD</sequence>
<dbReference type="InterPro" id="IPR013784">
    <property type="entry name" value="Carb-bd-like_fold"/>
</dbReference>
<feature type="non-terminal residue" evidence="2">
    <location>
        <position position="1"/>
    </location>
</feature>